<protein>
    <recommendedName>
        <fullName evidence="5">Cyclic nucleotide-binding domain-containing protein</fullName>
    </recommendedName>
</protein>
<sequence length="570" mass="65989">MADSIVTLSDLGHSSNTLEVGKATTEDGGHRSKTTEKSPKIGPQRHQSKIFFPTWDIIFVVSSAFSLFVDPLNCYIPFVDEKDACFLWDLQLMWTFLALRTIGDLFYYMDIVVFLKRFHTEHFLKRFHTVLSAKSSTWASAKTNDDRLVTTVRNFIHKKPIRFLAILGRIWVALPFLQALLLIGRYTYLDHSMLFSLIPFQYILRAYNHYNWLDRRANIETVPRRFLKAILDLLPFIIASHLYGSLWYFFAVDRTIICWQDYICKHGQICDYHIHSFYCGPTSQTYNGRINIPRLKQSCSVELPNNGISEYGIYQSALQSNMSMSRYLPRKMLQCFWWGLRNLSSFGSNLEPSFDTAQIIFSDVISISGVILFLVYLNSRVQWYQNAAERRILRKKKEKTYPALIEQTLIMPRHCVDSLKKVPIIGSIDEKGLKAISERLKPVIYNADVYIIREGEPLRKMLFIWRGTTLTYTTTKGATNVCKCLEKNDFYGEQLVIWALKSATFSELPICTTTLVSQSKVEAFSITANDLKSVVAKFWLHFIRDLPHSQVECFAASSIQVAWRRYHAKS</sequence>
<dbReference type="GO" id="GO:0034220">
    <property type="term" value="P:monoatomic ion transmembrane transport"/>
    <property type="evidence" value="ECO:0007669"/>
    <property type="project" value="UniProtKB-KW"/>
</dbReference>
<dbReference type="PANTHER" id="PTHR45651">
    <property type="entry name" value="CYCLIC NUCLEOTIDE-GATED ION CHANNEL 15-RELATED-RELATED"/>
    <property type="match status" value="1"/>
</dbReference>
<dbReference type="SMART" id="SM00100">
    <property type="entry name" value="cNMP"/>
    <property type="match status" value="1"/>
</dbReference>
<dbReference type="Gene3D" id="2.60.120.10">
    <property type="entry name" value="Jelly Rolls"/>
    <property type="match status" value="1"/>
</dbReference>
<dbReference type="PROSITE" id="PS50042">
    <property type="entry name" value="CNMP_BINDING_3"/>
    <property type="match status" value="1"/>
</dbReference>
<keyword evidence="1" id="KW-1071">Ligand-gated ion channel</keyword>
<evidence type="ECO:0000256" key="3">
    <source>
        <dbReference type="SAM" id="MobiDB-lite"/>
    </source>
</evidence>
<dbReference type="InterPro" id="IPR018490">
    <property type="entry name" value="cNMP-bd_dom_sf"/>
</dbReference>
<dbReference type="STRING" id="106549.A0A540LDB3"/>
<evidence type="ECO:0000313" key="7">
    <source>
        <dbReference type="Proteomes" id="UP000315295"/>
    </source>
</evidence>
<gene>
    <name evidence="6" type="ORF">C1H46_029986</name>
</gene>
<name>A0A540LDB3_MALBA</name>
<organism evidence="6 7">
    <name type="scientific">Malus baccata</name>
    <name type="common">Siberian crab apple</name>
    <name type="synonym">Pyrus baccata</name>
    <dbReference type="NCBI Taxonomy" id="106549"/>
    <lineage>
        <taxon>Eukaryota</taxon>
        <taxon>Viridiplantae</taxon>
        <taxon>Streptophyta</taxon>
        <taxon>Embryophyta</taxon>
        <taxon>Tracheophyta</taxon>
        <taxon>Spermatophyta</taxon>
        <taxon>Magnoliopsida</taxon>
        <taxon>eudicotyledons</taxon>
        <taxon>Gunneridae</taxon>
        <taxon>Pentapetalae</taxon>
        <taxon>rosids</taxon>
        <taxon>fabids</taxon>
        <taxon>Rosales</taxon>
        <taxon>Rosaceae</taxon>
        <taxon>Amygdaloideae</taxon>
        <taxon>Maleae</taxon>
        <taxon>Malus</taxon>
    </lineage>
</organism>
<keyword evidence="4" id="KW-0472">Membrane</keyword>
<dbReference type="Proteomes" id="UP000315295">
    <property type="component" value="Unassembled WGS sequence"/>
</dbReference>
<dbReference type="InterPro" id="IPR000595">
    <property type="entry name" value="cNMP-bd_dom"/>
</dbReference>
<feature type="transmembrane region" description="Helical" evidence="4">
    <location>
        <begin position="163"/>
        <end position="183"/>
    </location>
</feature>
<feature type="transmembrane region" description="Helical" evidence="4">
    <location>
        <begin position="50"/>
        <end position="72"/>
    </location>
</feature>
<feature type="transmembrane region" description="Helical" evidence="4">
    <location>
        <begin position="229"/>
        <end position="250"/>
    </location>
</feature>
<keyword evidence="1" id="KW-0813">Transport</keyword>
<keyword evidence="4" id="KW-0812">Transmembrane</keyword>
<comment type="caution">
    <text evidence="6">The sequence shown here is derived from an EMBL/GenBank/DDBJ whole genome shotgun (WGS) entry which is preliminary data.</text>
</comment>
<feature type="transmembrane region" description="Helical" evidence="4">
    <location>
        <begin position="189"/>
        <end position="208"/>
    </location>
</feature>
<keyword evidence="4" id="KW-1133">Transmembrane helix</keyword>
<dbReference type="SUPFAM" id="SSF51206">
    <property type="entry name" value="cAMP-binding domain-like"/>
    <property type="match status" value="1"/>
</dbReference>
<feature type="compositionally biased region" description="Basic and acidic residues" evidence="3">
    <location>
        <begin position="24"/>
        <end position="39"/>
    </location>
</feature>
<feature type="transmembrane region" description="Helical" evidence="4">
    <location>
        <begin position="359"/>
        <end position="377"/>
    </location>
</feature>
<evidence type="ECO:0000259" key="5">
    <source>
        <dbReference type="PROSITE" id="PS50042"/>
    </source>
</evidence>
<dbReference type="InterPro" id="IPR014710">
    <property type="entry name" value="RmlC-like_jellyroll"/>
</dbReference>
<feature type="region of interest" description="Disordered" evidence="3">
    <location>
        <begin position="20"/>
        <end position="44"/>
    </location>
</feature>
<reference evidence="6 7" key="1">
    <citation type="journal article" date="2019" name="G3 (Bethesda)">
        <title>Sequencing of a Wild Apple (Malus baccata) Genome Unravels the Differences Between Cultivated and Wild Apple Species Regarding Disease Resistance and Cold Tolerance.</title>
        <authorList>
            <person name="Chen X."/>
        </authorList>
    </citation>
    <scope>NUCLEOTIDE SEQUENCE [LARGE SCALE GENOMIC DNA]</scope>
    <source>
        <strain evidence="7">cv. Shandingzi</strain>
        <tissue evidence="6">Leaves</tissue>
    </source>
</reference>
<evidence type="ECO:0000313" key="6">
    <source>
        <dbReference type="EMBL" id="TQD84455.1"/>
    </source>
</evidence>
<evidence type="ECO:0000256" key="4">
    <source>
        <dbReference type="SAM" id="Phobius"/>
    </source>
</evidence>
<dbReference type="PANTHER" id="PTHR45651:SF68">
    <property type="entry name" value="ION TRANSPORT DOMAIN-CONTAINING PROTEIN"/>
    <property type="match status" value="1"/>
</dbReference>
<dbReference type="SUPFAM" id="SSF81324">
    <property type="entry name" value="Voltage-gated potassium channels"/>
    <property type="match status" value="1"/>
</dbReference>
<feature type="transmembrane region" description="Helical" evidence="4">
    <location>
        <begin position="92"/>
        <end position="115"/>
    </location>
</feature>
<keyword evidence="7" id="KW-1185">Reference proteome</keyword>
<proteinExistence type="predicted"/>
<keyword evidence="1" id="KW-0406">Ion transport</keyword>
<evidence type="ECO:0000256" key="1">
    <source>
        <dbReference type="ARBA" id="ARBA00023286"/>
    </source>
</evidence>
<evidence type="ECO:0000256" key="2">
    <source>
        <dbReference type="ARBA" id="ARBA00023303"/>
    </source>
</evidence>
<dbReference type="GO" id="GO:0016020">
    <property type="term" value="C:membrane"/>
    <property type="evidence" value="ECO:0007669"/>
    <property type="project" value="UniProtKB-SubCell"/>
</dbReference>
<keyword evidence="2" id="KW-0407">Ion channel</keyword>
<accession>A0A540LDB3</accession>
<dbReference type="AlphaFoldDB" id="A0A540LDB3"/>
<dbReference type="EMBL" id="VIEB01000636">
    <property type="protein sequence ID" value="TQD84455.1"/>
    <property type="molecule type" value="Genomic_DNA"/>
</dbReference>
<feature type="domain" description="Cyclic nucleotide-binding" evidence="5">
    <location>
        <begin position="424"/>
        <end position="535"/>
    </location>
</feature>